<evidence type="ECO:0000256" key="3">
    <source>
        <dbReference type="ARBA" id="ARBA00010072"/>
    </source>
</evidence>
<feature type="transmembrane region" description="Helical" evidence="10">
    <location>
        <begin position="392"/>
        <end position="416"/>
    </location>
</feature>
<organism evidence="13 14">
    <name type="scientific">Stutzerimonas kirkiae</name>
    <dbReference type="NCBI Taxonomy" id="2211392"/>
    <lineage>
        <taxon>Bacteria</taxon>
        <taxon>Pseudomonadati</taxon>
        <taxon>Pseudomonadota</taxon>
        <taxon>Gammaproteobacteria</taxon>
        <taxon>Pseudomonadales</taxon>
        <taxon>Pseudomonadaceae</taxon>
        <taxon>Stutzerimonas</taxon>
    </lineage>
</organism>
<keyword evidence="7" id="KW-0029">Amino-acid transport</keyword>
<keyword evidence="14" id="KW-1185">Reference proteome</keyword>
<dbReference type="InterPro" id="IPR000515">
    <property type="entry name" value="MetI-like"/>
</dbReference>
<dbReference type="InterPro" id="IPR010065">
    <property type="entry name" value="AA_ABC_transptr_permease_3TM"/>
</dbReference>
<comment type="caution">
    <text evidence="13">The sequence shown here is derived from an EMBL/GenBank/DDBJ whole genome shotgun (WGS) entry which is preliminary data.</text>
</comment>
<keyword evidence="11" id="KW-0732">Signal</keyword>
<dbReference type="Proteomes" id="UP000292639">
    <property type="component" value="Unassembled WGS sequence"/>
</dbReference>
<keyword evidence="6 10" id="KW-0812">Transmembrane</keyword>
<dbReference type="Pfam" id="PF00497">
    <property type="entry name" value="SBP_bac_3"/>
    <property type="match status" value="1"/>
</dbReference>
<accession>A0A4V2KDC4</accession>
<evidence type="ECO:0000256" key="9">
    <source>
        <dbReference type="ARBA" id="ARBA00023136"/>
    </source>
</evidence>
<dbReference type="PANTHER" id="PTHR30614">
    <property type="entry name" value="MEMBRANE COMPONENT OF AMINO ACID ABC TRANSPORTER"/>
    <property type="match status" value="1"/>
</dbReference>
<keyword evidence="5" id="KW-1003">Cell membrane</keyword>
<dbReference type="InterPro" id="IPR035906">
    <property type="entry name" value="MetI-like_sf"/>
</dbReference>
<proteinExistence type="inferred from homology"/>
<evidence type="ECO:0000256" key="11">
    <source>
        <dbReference type="SAM" id="SignalP"/>
    </source>
</evidence>
<dbReference type="CDD" id="cd06261">
    <property type="entry name" value="TM_PBP2"/>
    <property type="match status" value="1"/>
</dbReference>
<dbReference type="SMART" id="SM00062">
    <property type="entry name" value="PBPb"/>
    <property type="match status" value="1"/>
</dbReference>
<sequence length="530" mass="57949">MVGGLRHGLAALVLLALACAVPAQASTLQRIAERGVLKVCSNVENRPFAYLSPSGQAQGFNIELFDDLRQRLSAHLGVPLAGEVVSTSGANRVPFLQQGRCDLILTGFSVTAERQRLVDFVFPGFYASGAVLLARREQAVDSWQGLRGQTVCSSHGSVYNSALAERYGVRILAFAGLTESAQALRDRRCVGQVTDEAVAYLRLRDTPGWEGFEIKLPAILETPWSMAVAKGDGEFHALLEGYARDWRDSGLLYRLEARYGLPHKAAQAAPGSTLELLDERGVPWMWQPLENGFRQLYDEHGWNFPVFYEGWTARQFAQGILITLQLALACMLASSLIGLAGALAMDGPRPLRWLVRGYVELLRNTPSLAQLYFLYFGIGSLLRAGSATELPWYASAFGLAAVCISLHYGAFAVEILRSGLQAVPRATHDAALALGYGRWNRLRHITLPIALRASLPALGNNLVQLIKGTSIAYAVAVPEVLYSAQEIWSERNNVVEMMLLVLLSYLGLMALLALALAAVERRLRMPGVQL</sequence>
<evidence type="ECO:0000256" key="2">
    <source>
        <dbReference type="ARBA" id="ARBA00004429"/>
    </source>
</evidence>
<dbReference type="RefSeq" id="WP_131183734.1">
    <property type="nucleotide sequence ID" value="NZ_QJUO01000006.1"/>
</dbReference>
<evidence type="ECO:0000256" key="7">
    <source>
        <dbReference type="ARBA" id="ARBA00022970"/>
    </source>
</evidence>
<comment type="function">
    <text evidence="1">Part of the binding-protein-dependent transport system for glutamine; probably responsible for the translocation of the substrate across the membrane.</text>
</comment>
<dbReference type="GO" id="GO:0022857">
    <property type="term" value="F:transmembrane transporter activity"/>
    <property type="evidence" value="ECO:0007669"/>
    <property type="project" value="InterPro"/>
</dbReference>
<dbReference type="PROSITE" id="PS51257">
    <property type="entry name" value="PROKAR_LIPOPROTEIN"/>
    <property type="match status" value="1"/>
</dbReference>
<name>A0A4V2KDC4_9GAMM</name>
<dbReference type="SUPFAM" id="SSF161098">
    <property type="entry name" value="MetI-like"/>
    <property type="match status" value="1"/>
</dbReference>
<keyword evidence="4 10" id="KW-0813">Transport</keyword>
<protein>
    <recommendedName>
        <fullName evidence="12">ABC transmembrane type-1 domain-containing protein</fullName>
    </recommendedName>
</protein>
<dbReference type="EMBL" id="QJUP01000004">
    <property type="protein sequence ID" value="TBU98574.1"/>
    <property type="molecule type" value="Genomic_DNA"/>
</dbReference>
<evidence type="ECO:0000256" key="1">
    <source>
        <dbReference type="ARBA" id="ARBA00003159"/>
    </source>
</evidence>
<dbReference type="Gene3D" id="1.10.3720.10">
    <property type="entry name" value="MetI-like"/>
    <property type="match status" value="1"/>
</dbReference>
<feature type="domain" description="ABC transmembrane type-1" evidence="12">
    <location>
        <begin position="320"/>
        <end position="518"/>
    </location>
</feature>
<comment type="similarity">
    <text evidence="3">Belongs to the binding-protein-dependent transport system permease family. HisMQ subfamily.</text>
</comment>
<dbReference type="GO" id="GO:0006865">
    <property type="term" value="P:amino acid transport"/>
    <property type="evidence" value="ECO:0007669"/>
    <property type="project" value="UniProtKB-KW"/>
</dbReference>
<keyword evidence="8 10" id="KW-1133">Transmembrane helix</keyword>
<evidence type="ECO:0000313" key="13">
    <source>
        <dbReference type="EMBL" id="TBU98574.1"/>
    </source>
</evidence>
<evidence type="ECO:0000256" key="5">
    <source>
        <dbReference type="ARBA" id="ARBA00022475"/>
    </source>
</evidence>
<feature type="signal peptide" evidence="11">
    <location>
        <begin position="1"/>
        <end position="25"/>
    </location>
</feature>
<feature type="transmembrane region" description="Helical" evidence="10">
    <location>
        <begin position="497"/>
        <end position="519"/>
    </location>
</feature>
<evidence type="ECO:0000256" key="10">
    <source>
        <dbReference type="RuleBase" id="RU363032"/>
    </source>
</evidence>
<keyword evidence="9 10" id="KW-0472">Membrane</keyword>
<dbReference type="GO" id="GO:0043190">
    <property type="term" value="C:ATP-binding cassette (ABC) transporter complex"/>
    <property type="evidence" value="ECO:0007669"/>
    <property type="project" value="InterPro"/>
</dbReference>
<evidence type="ECO:0000256" key="6">
    <source>
        <dbReference type="ARBA" id="ARBA00022692"/>
    </source>
</evidence>
<comment type="subcellular location">
    <subcellularLocation>
        <location evidence="2">Cell inner membrane</location>
        <topology evidence="2">Multi-pass membrane protein</topology>
    </subcellularLocation>
    <subcellularLocation>
        <location evidence="10">Cell membrane</location>
        <topology evidence="10">Multi-pass membrane protein</topology>
    </subcellularLocation>
</comment>
<dbReference type="InterPro" id="IPR043429">
    <property type="entry name" value="ArtM/GltK/GlnP/TcyL/YhdX-like"/>
</dbReference>
<gene>
    <name evidence="13" type="ORF">DNJ96_04875</name>
</gene>
<dbReference type="PANTHER" id="PTHR30614:SF20">
    <property type="entry name" value="GLUTAMINE TRANSPORT SYSTEM PERMEASE PROTEIN GLNP"/>
    <property type="match status" value="1"/>
</dbReference>
<dbReference type="NCBIfam" id="TIGR01726">
    <property type="entry name" value="HEQRo_perm_3TM"/>
    <property type="match status" value="1"/>
</dbReference>
<reference evidence="13 14" key="1">
    <citation type="submission" date="2018-06" db="EMBL/GenBank/DDBJ databases">
        <title>Three novel Pseudomonas species isolated from symptomatic oak.</title>
        <authorList>
            <person name="Bueno-Gonzalez V."/>
            <person name="Brady C."/>
        </authorList>
    </citation>
    <scope>NUCLEOTIDE SEQUENCE [LARGE SCALE GENOMIC DNA]</scope>
    <source>
        <strain evidence="13 14">P17C</strain>
    </source>
</reference>
<dbReference type="Pfam" id="PF00528">
    <property type="entry name" value="BPD_transp_1"/>
    <property type="match status" value="1"/>
</dbReference>
<evidence type="ECO:0000259" key="12">
    <source>
        <dbReference type="PROSITE" id="PS50928"/>
    </source>
</evidence>
<feature type="transmembrane region" description="Helical" evidence="10">
    <location>
        <begin position="324"/>
        <end position="345"/>
    </location>
</feature>
<evidence type="ECO:0000256" key="8">
    <source>
        <dbReference type="ARBA" id="ARBA00022989"/>
    </source>
</evidence>
<dbReference type="PROSITE" id="PS50928">
    <property type="entry name" value="ABC_TM1"/>
    <property type="match status" value="1"/>
</dbReference>
<dbReference type="AlphaFoldDB" id="A0A4V2KDC4"/>
<dbReference type="InterPro" id="IPR001638">
    <property type="entry name" value="Solute-binding_3/MltF_N"/>
</dbReference>
<feature type="chain" id="PRO_5020187208" description="ABC transmembrane type-1 domain-containing protein" evidence="11">
    <location>
        <begin position="26"/>
        <end position="530"/>
    </location>
</feature>
<evidence type="ECO:0000313" key="14">
    <source>
        <dbReference type="Proteomes" id="UP000292639"/>
    </source>
</evidence>
<dbReference type="SUPFAM" id="SSF53850">
    <property type="entry name" value="Periplasmic binding protein-like II"/>
    <property type="match status" value="1"/>
</dbReference>
<dbReference type="Gene3D" id="3.40.190.10">
    <property type="entry name" value="Periplasmic binding protein-like II"/>
    <property type="match status" value="2"/>
</dbReference>
<evidence type="ECO:0000256" key="4">
    <source>
        <dbReference type="ARBA" id="ARBA00022448"/>
    </source>
</evidence>